<dbReference type="EMBL" id="FWXI01000005">
    <property type="protein sequence ID" value="SMC55520.1"/>
    <property type="molecule type" value="Genomic_DNA"/>
</dbReference>
<dbReference type="STRING" id="112901.SAMN04488500_1057"/>
<gene>
    <name evidence="1" type="ORF">SAMN04488500_1057</name>
</gene>
<dbReference type="Proteomes" id="UP000192738">
    <property type="component" value="Unassembled WGS sequence"/>
</dbReference>
<name>A0A1W2A4D7_9FIRM</name>
<evidence type="ECO:0000313" key="2">
    <source>
        <dbReference type="Proteomes" id="UP000192738"/>
    </source>
</evidence>
<proteinExistence type="predicted"/>
<keyword evidence="2" id="KW-1185">Reference proteome</keyword>
<protein>
    <submittedName>
        <fullName evidence="1">Uncharacterized protein</fullName>
    </submittedName>
</protein>
<dbReference type="AlphaFoldDB" id="A0A1W2A4D7"/>
<accession>A0A1W2A4D7</accession>
<organism evidence="1 2">
    <name type="scientific">Sporomusa malonica</name>
    <dbReference type="NCBI Taxonomy" id="112901"/>
    <lineage>
        <taxon>Bacteria</taxon>
        <taxon>Bacillati</taxon>
        <taxon>Bacillota</taxon>
        <taxon>Negativicutes</taxon>
        <taxon>Selenomonadales</taxon>
        <taxon>Sporomusaceae</taxon>
        <taxon>Sporomusa</taxon>
    </lineage>
</organism>
<evidence type="ECO:0000313" key="1">
    <source>
        <dbReference type="EMBL" id="SMC55520.1"/>
    </source>
</evidence>
<sequence length="77" mass="8900">MQKGMVFIMLKSSYKSSSTNSLYEFAEELTSFNKASSKQEKESNDIQEVNSNLLYSMEFPTNAYNHNYTSETYDIVD</sequence>
<reference evidence="1 2" key="1">
    <citation type="submission" date="2017-04" db="EMBL/GenBank/DDBJ databases">
        <authorList>
            <person name="Afonso C.L."/>
            <person name="Miller P.J."/>
            <person name="Scott M.A."/>
            <person name="Spackman E."/>
            <person name="Goraichik I."/>
            <person name="Dimitrov K.M."/>
            <person name="Suarez D.L."/>
            <person name="Swayne D.E."/>
        </authorList>
    </citation>
    <scope>NUCLEOTIDE SEQUENCE [LARGE SCALE GENOMIC DNA]</scope>
    <source>
        <strain evidence="1 2">DSM 5090</strain>
    </source>
</reference>
<dbReference type="OrthoDB" id="9999059at2"/>